<evidence type="ECO:0000313" key="9">
    <source>
        <dbReference type="EMBL" id="TDH23168.1"/>
    </source>
</evidence>
<feature type="transmembrane region" description="Helical" evidence="7">
    <location>
        <begin position="421"/>
        <end position="440"/>
    </location>
</feature>
<dbReference type="Pfam" id="PF08817">
    <property type="entry name" value="YukD"/>
    <property type="match status" value="1"/>
</dbReference>
<evidence type="ECO:0000256" key="3">
    <source>
        <dbReference type="ARBA" id="ARBA00022475"/>
    </source>
</evidence>
<feature type="transmembrane region" description="Helical" evidence="7">
    <location>
        <begin position="290"/>
        <end position="314"/>
    </location>
</feature>
<comment type="subcellular location">
    <subcellularLocation>
        <location evidence="1">Cell membrane</location>
        <topology evidence="1">Multi-pass membrane protein</topology>
    </subcellularLocation>
</comment>
<feature type="domain" description="EccD-like transmembrane" evidence="8">
    <location>
        <begin position="153"/>
        <end position="507"/>
    </location>
</feature>
<evidence type="ECO:0000256" key="7">
    <source>
        <dbReference type="SAM" id="Phobius"/>
    </source>
</evidence>
<dbReference type="Pfam" id="PF19053">
    <property type="entry name" value="EccD"/>
    <property type="match status" value="1"/>
</dbReference>
<feature type="transmembrane region" description="Helical" evidence="7">
    <location>
        <begin position="446"/>
        <end position="467"/>
    </location>
</feature>
<dbReference type="InterPro" id="IPR024962">
    <property type="entry name" value="YukD-like"/>
</dbReference>
<dbReference type="Proteomes" id="UP000295627">
    <property type="component" value="Unassembled WGS sequence"/>
</dbReference>
<feature type="transmembrane region" description="Helical" evidence="7">
    <location>
        <begin position="212"/>
        <end position="230"/>
    </location>
</feature>
<dbReference type="InterPro" id="IPR044049">
    <property type="entry name" value="EccD_transm"/>
</dbReference>
<keyword evidence="5 7" id="KW-1133">Transmembrane helix</keyword>
<feature type="transmembrane region" description="Helical" evidence="7">
    <location>
        <begin position="392"/>
        <end position="409"/>
    </location>
</feature>
<organism evidence="9 10">
    <name type="scientific">Mycobacteroides franklinii</name>
    <dbReference type="NCBI Taxonomy" id="948102"/>
    <lineage>
        <taxon>Bacteria</taxon>
        <taxon>Bacillati</taxon>
        <taxon>Actinomycetota</taxon>
        <taxon>Actinomycetes</taxon>
        <taxon>Mycobacteriales</taxon>
        <taxon>Mycobacteriaceae</taxon>
        <taxon>Mycobacteroides</taxon>
    </lineage>
</organism>
<evidence type="ECO:0000256" key="5">
    <source>
        <dbReference type="ARBA" id="ARBA00022989"/>
    </source>
</evidence>
<feature type="transmembrane region" description="Helical" evidence="7">
    <location>
        <begin position="236"/>
        <end position="255"/>
    </location>
</feature>
<comment type="similarity">
    <text evidence="2">Belongs to the EccD/Snm4 family.</text>
</comment>
<feature type="transmembrane region" description="Helical" evidence="7">
    <location>
        <begin position="366"/>
        <end position="386"/>
    </location>
</feature>
<name>A0A4R5PDY1_9MYCO</name>
<feature type="transmembrane region" description="Helical" evidence="7">
    <location>
        <begin position="180"/>
        <end position="200"/>
    </location>
</feature>
<proteinExistence type="inferred from homology"/>
<feature type="transmembrane region" description="Helical" evidence="7">
    <location>
        <begin position="262"/>
        <end position="284"/>
    </location>
</feature>
<evidence type="ECO:0000313" key="10">
    <source>
        <dbReference type="Proteomes" id="UP000295627"/>
    </source>
</evidence>
<accession>A0A4R5PDY1</accession>
<dbReference type="EMBL" id="RXLR01000013">
    <property type="protein sequence ID" value="TDH23168.1"/>
    <property type="molecule type" value="Genomic_DNA"/>
</dbReference>
<keyword evidence="6 7" id="KW-0472">Membrane</keyword>
<keyword evidence="3" id="KW-1003">Cell membrane</keyword>
<feature type="transmembrane region" description="Helical" evidence="7">
    <location>
        <begin position="145"/>
        <end position="168"/>
    </location>
</feature>
<feature type="transmembrane region" description="Helical" evidence="7">
    <location>
        <begin position="479"/>
        <end position="499"/>
    </location>
</feature>
<dbReference type="AlphaFoldDB" id="A0A4R5PDY1"/>
<dbReference type="Gene3D" id="3.10.20.90">
    <property type="entry name" value="Phosphatidylinositol 3-kinase Catalytic Subunit, Chain A, domain 1"/>
    <property type="match status" value="1"/>
</dbReference>
<keyword evidence="4 7" id="KW-0812">Transmembrane</keyword>
<gene>
    <name evidence="9" type="primary">eccD</name>
    <name evidence="9" type="ORF">EJ571_06840</name>
</gene>
<dbReference type="InterPro" id="IPR006707">
    <property type="entry name" value="T7SS_EccD"/>
</dbReference>
<evidence type="ECO:0000256" key="1">
    <source>
        <dbReference type="ARBA" id="ARBA00004651"/>
    </source>
</evidence>
<evidence type="ECO:0000259" key="8">
    <source>
        <dbReference type="Pfam" id="PF19053"/>
    </source>
</evidence>
<dbReference type="GO" id="GO:0005886">
    <property type="term" value="C:plasma membrane"/>
    <property type="evidence" value="ECO:0007669"/>
    <property type="project" value="UniProtKB-SubCell"/>
</dbReference>
<dbReference type="NCBIfam" id="TIGR03920">
    <property type="entry name" value="T7SS_EccD"/>
    <property type="match status" value="1"/>
</dbReference>
<reference evidence="9 10" key="1">
    <citation type="journal article" date="2019" name="Sci. Rep.">
        <title>Extended insight into the Mycobacterium chelonae-abscessus complex through whole genome sequencing of Mycobacterium salmoniphilum outbreak and Mycobacterium salmoniphilum-like strains.</title>
        <authorList>
            <person name="Behra P.R.K."/>
            <person name="Das S."/>
            <person name="Pettersson B.M.F."/>
            <person name="Shirreff L."/>
            <person name="DuCote T."/>
            <person name="Jacobsson K.G."/>
            <person name="Ennis D.G."/>
            <person name="Kirsebom L.A."/>
        </authorList>
    </citation>
    <scope>NUCLEOTIDE SEQUENCE [LARGE SCALE GENOMIC DNA]</scope>
    <source>
        <strain evidence="9 10">DSM 45524</strain>
    </source>
</reference>
<evidence type="ECO:0000256" key="2">
    <source>
        <dbReference type="ARBA" id="ARBA00006162"/>
    </source>
</evidence>
<sequence length="508" mass="52165">MGAAMTHAVSNAPAGLRRPADYLAAETIRVAVLFGDQQDDFTVPVKGSSALVAAGLAREIMEARSGEEGIDEDALIGILGMERLASGRPISPQESLADAGVVDGDVLILTAESGAPAFSRVTEMGSTAVAQANAARFQTVDEDTAISVSCWFLAAATVFAIGLGINAWRLQLAAGHDADWRPGAGLLTLALLLGIGAVGLGWRFPRQRRVAATLYGGALAAASVGAALVVPGQPAAANVVLGAAVAAVGGALLWWKAPAGRGIAASVALVGAGLTIGALVRMLLEVRLPAIMVGSALLGMVLVTFAPKVAALAAGLRPPPFPTITGKLLFETSPQLPENAMVPMDTVNSRPTTADQVSRANDANTYLTATIAASAIFVVAGCWGLITPADGRWWIQSIFVGVLSVVWLLRGRAFAARAQAIIVVSAALLAPAGAAARFAATSVTVSGAVAAGALAICVLGAIVAVWVPVHEFAPTERRWLVFIEYGLIALLVPLSWWIMNVYTAVRHS</sequence>
<comment type="caution">
    <text evidence="9">The sequence shown here is derived from an EMBL/GenBank/DDBJ whole genome shotgun (WGS) entry which is preliminary data.</text>
</comment>
<protein>
    <submittedName>
        <fullName evidence="9">Type VII secretion integral membrane protein EccD</fullName>
    </submittedName>
</protein>
<evidence type="ECO:0000256" key="6">
    <source>
        <dbReference type="ARBA" id="ARBA00023136"/>
    </source>
</evidence>
<evidence type="ECO:0000256" key="4">
    <source>
        <dbReference type="ARBA" id="ARBA00022692"/>
    </source>
</evidence>